<protein>
    <submittedName>
        <fullName evidence="3">Uncharacterized protein</fullName>
    </submittedName>
</protein>
<dbReference type="AlphaFoldDB" id="A0AAD3H3Q9"/>
<proteinExistence type="predicted"/>
<feature type="compositionally biased region" description="Basic and acidic residues" evidence="2">
    <location>
        <begin position="170"/>
        <end position="180"/>
    </location>
</feature>
<feature type="region of interest" description="Disordered" evidence="2">
    <location>
        <begin position="1"/>
        <end position="64"/>
    </location>
</feature>
<feature type="compositionally biased region" description="Basic residues" evidence="2">
    <location>
        <begin position="17"/>
        <end position="27"/>
    </location>
</feature>
<feature type="compositionally biased region" description="Polar residues" evidence="2">
    <location>
        <begin position="1"/>
        <end position="14"/>
    </location>
</feature>
<feature type="region of interest" description="Disordered" evidence="2">
    <location>
        <begin position="466"/>
        <end position="524"/>
    </location>
</feature>
<feature type="compositionally biased region" description="Low complexity" evidence="2">
    <location>
        <begin position="28"/>
        <end position="37"/>
    </location>
</feature>
<reference evidence="3 4" key="1">
    <citation type="journal article" date="2021" name="Sci. Rep.">
        <title>The genome of the diatom Chaetoceros tenuissimus carries an ancient integrated fragment of an extant virus.</title>
        <authorList>
            <person name="Hongo Y."/>
            <person name="Kimura K."/>
            <person name="Takaki Y."/>
            <person name="Yoshida Y."/>
            <person name="Baba S."/>
            <person name="Kobayashi G."/>
            <person name="Nagasaki K."/>
            <person name="Hano T."/>
            <person name="Tomaru Y."/>
        </authorList>
    </citation>
    <scope>NUCLEOTIDE SEQUENCE [LARGE SCALE GENOMIC DNA]</scope>
    <source>
        <strain evidence="3 4">NIES-3715</strain>
    </source>
</reference>
<name>A0AAD3H3Q9_9STRA</name>
<evidence type="ECO:0000256" key="2">
    <source>
        <dbReference type="SAM" id="MobiDB-lite"/>
    </source>
</evidence>
<organism evidence="3 4">
    <name type="scientific">Chaetoceros tenuissimus</name>
    <dbReference type="NCBI Taxonomy" id="426638"/>
    <lineage>
        <taxon>Eukaryota</taxon>
        <taxon>Sar</taxon>
        <taxon>Stramenopiles</taxon>
        <taxon>Ochrophyta</taxon>
        <taxon>Bacillariophyta</taxon>
        <taxon>Coscinodiscophyceae</taxon>
        <taxon>Chaetocerotophycidae</taxon>
        <taxon>Chaetocerotales</taxon>
        <taxon>Chaetocerotaceae</taxon>
        <taxon>Chaetoceros</taxon>
    </lineage>
</organism>
<feature type="coiled-coil region" evidence="1">
    <location>
        <begin position="241"/>
        <end position="275"/>
    </location>
</feature>
<evidence type="ECO:0000256" key="1">
    <source>
        <dbReference type="SAM" id="Coils"/>
    </source>
</evidence>
<feature type="region of interest" description="Disordered" evidence="2">
    <location>
        <begin position="139"/>
        <end position="158"/>
    </location>
</feature>
<feature type="compositionally biased region" description="Basic residues" evidence="2">
    <location>
        <begin position="468"/>
        <end position="484"/>
    </location>
</feature>
<accession>A0AAD3H3Q9</accession>
<evidence type="ECO:0000313" key="4">
    <source>
        <dbReference type="Proteomes" id="UP001054902"/>
    </source>
</evidence>
<keyword evidence="1" id="KW-0175">Coiled coil</keyword>
<dbReference type="Proteomes" id="UP001054902">
    <property type="component" value="Unassembled WGS sequence"/>
</dbReference>
<dbReference type="EMBL" id="BLLK01000038">
    <property type="protein sequence ID" value="GFH49250.1"/>
    <property type="molecule type" value="Genomic_DNA"/>
</dbReference>
<feature type="compositionally biased region" description="Basic residues" evidence="2">
    <location>
        <begin position="43"/>
        <end position="54"/>
    </location>
</feature>
<feature type="region of interest" description="Disordered" evidence="2">
    <location>
        <begin position="414"/>
        <end position="436"/>
    </location>
</feature>
<gene>
    <name evidence="3" type="ORF">CTEN210_05726</name>
</gene>
<keyword evidence="4" id="KW-1185">Reference proteome</keyword>
<feature type="region of interest" description="Disordered" evidence="2">
    <location>
        <begin position="163"/>
        <end position="184"/>
    </location>
</feature>
<comment type="caution">
    <text evidence="3">The sequence shown here is derived from an EMBL/GenBank/DDBJ whole genome shotgun (WGS) entry which is preliminary data.</text>
</comment>
<evidence type="ECO:0000313" key="3">
    <source>
        <dbReference type="EMBL" id="GFH49250.1"/>
    </source>
</evidence>
<sequence length="524" mass="59073">MTEEPQNLAATNNEPKAKRKRRRKKKNNSASNDKATQNPPPKSKSKKKNKKKNKPQQPTIHLPHAKVTIRNISNVEKYVSLQGMIDLIKELVQDRNENKHNLLSEEGNKIAKVVSPLDLVLDEVSIKRFLEREKLKMEKMKQEEVQDEGDEAKDVDEDMAGQETQADNLDNEKNEDDKNDGSNVVNSEAVAEESLVSDPKDDPNSIFARILYMMPPKKSRRRGVLPGHCYLALYPPMPLFIQEKMKVIEEEKKEAEKQSKELEIATEALQDMTIQNDVEDNDETSTITKNVECDITKDDTATENNEDSKTCNADSELKVAVTEPITQTKITASDKTRALAQTRLLLNETIATLSKLCKDDSSNGKSYKDLDVFMSPNQKIWKNEEGRKFGFSAKYDSTLEQSEDFRKFLEKKKNMEEELSSRPKPPAGGIPISDLLSTGLGEDKSSRIDGPVSAIVAHLLEKKEAARLAKKKAAAEKKKKKAKSKSSTVKKDEEKKKKNKRKKKKSSKTGDAKVAPVPKMLLKK</sequence>
<feature type="compositionally biased region" description="Acidic residues" evidence="2">
    <location>
        <begin position="145"/>
        <end position="158"/>
    </location>
</feature>
<feature type="compositionally biased region" description="Basic residues" evidence="2">
    <location>
        <begin position="497"/>
        <end position="507"/>
    </location>
</feature>